<accession>G8M320</accession>
<dbReference type="OrthoDB" id="2084160at2"/>
<dbReference type="HOGENOM" id="CLU_2823634_0_0_9"/>
<evidence type="ECO:0000313" key="1">
    <source>
        <dbReference type="EMBL" id="AEV69329.1"/>
    </source>
</evidence>
<dbReference type="EMBL" id="CP003065">
    <property type="protein sequence ID" value="AEV69329.1"/>
    <property type="molecule type" value="Genomic_DNA"/>
</dbReference>
<evidence type="ECO:0000313" key="2">
    <source>
        <dbReference type="Proteomes" id="UP000005435"/>
    </source>
</evidence>
<dbReference type="RefSeq" id="WP_014255880.1">
    <property type="nucleotide sequence ID" value="NC_016627.1"/>
</dbReference>
<dbReference type="KEGG" id="ccl:Clocl_2776"/>
<name>G8M320_ACECE</name>
<gene>
    <name evidence="1" type="ordered locus">Clocl_2776</name>
</gene>
<dbReference type="Proteomes" id="UP000005435">
    <property type="component" value="Chromosome"/>
</dbReference>
<dbReference type="AlphaFoldDB" id="G8M320"/>
<organism evidence="1 2">
    <name type="scientific">Acetivibrio clariflavus (strain DSM 19732 / NBRC 101661 / EBR45)</name>
    <name type="common">Clostridium clariflavum</name>
    <dbReference type="NCBI Taxonomy" id="720554"/>
    <lineage>
        <taxon>Bacteria</taxon>
        <taxon>Bacillati</taxon>
        <taxon>Bacillota</taxon>
        <taxon>Clostridia</taxon>
        <taxon>Eubacteriales</taxon>
        <taxon>Oscillospiraceae</taxon>
        <taxon>Acetivibrio</taxon>
    </lineage>
</organism>
<reference evidence="2" key="1">
    <citation type="submission" date="2011-12" db="EMBL/GenBank/DDBJ databases">
        <title>Complete sequence of Clostridium clariflavum DSM 19732.</title>
        <authorList>
            <consortium name="US DOE Joint Genome Institute"/>
            <person name="Lucas S."/>
            <person name="Han J."/>
            <person name="Lapidus A."/>
            <person name="Cheng J.-F."/>
            <person name="Goodwin L."/>
            <person name="Pitluck S."/>
            <person name="Peters L."/>
            <person name="Teshima H."/>
            <person name="Detter J.C."/>
            <person name="Han C."/>
            <person name="Tapia R."/>
            <person name="Land M."/>
            <person name="Hauser L."/>
            <person name="Kyrpides N."/>
            <person name="Ivanova N."/>
            <person name="Pagani I."/>
            <person name="Kitzmiller T."/>
            <person name="Lynd L."/>
            <person name="Izquierdo J."/>
            <person name="Woyke T."/>
        </authorList>
    </citation>
    <scope>NUCLEOTIDE SEQUENCE [LARGE SCALE GENOMIC DNA]</scope>
    <source>
        <strain evidence="2">DSM 19732 / NBRC 101661 / EBR45</strain>
    </source>
</reference>
<protein>
    <submittedName>
        <fullName evidence="1">Uncharacterized protein</fullName>
    </submittedName>
</protein>
<keyword evidence="2" id="KW-1185">Reference proteome</keyword>
<sequence length="73" mass="8376" precursor="true">MYDFSDLKCYNCQSVILSLPPMEIAKLNGLNFHCDCCGHQNLLQDFKFVKNPNIDPYINVFSIDSFLLSPKTI</sequence>
<proteinExistence type="predicted"/>
<reference evidence="1 2" key="2">
    <citation type="journal article" date="2012" name="Stand. Genomic Sci.">
        <title>Complete Genome Sequence of Clostridium clariflavum DSM 19732.</title>
        <authorList>
            <person name="Izquierdo J.A."/>
            <person name="Goodwin L."/>
            <person name="Davenport K.W."/>
            <person name="Teshima H."/>
            <person name="Bruce D."/>
            <person name="Detter C."/>
            <person name="Tapia R."/>
            <person name="Han S."/>
            <person name="Land M."/>
            <person name="Hauser L."/>
            <person name="Jeffries C.D."/>
            <person name="Han J."/>
            <person name="Pitluck S."/>
            <person name="Nolan M."/>
            <person name="Chen A."/>
            <person name="Huntemann M."/>
            <person name="Mavromatis K."/>
            <person name="Mikhailova N."/>
            <person name="Liolios K."/>
            <person name="Woyke T."/>
            <person name="Lynd L.R."/>
        </authorList>
    </citation>
    <scope>NUCLEOTIDE SEQUENCE [LARGE SCALE GENOMIC DNA]</scope>
    <source>
        <strain evidence="2">DSM 19732 / NBRC 101661 / EBR45</strain>
    </source>
</reference>